<dbReference type="PANTHER" id="PTHR47972:SF45">
    <property type="entry name" value="PROTEIN CLARET SEGREGATIONAL"/>
    <property type="match status" value="1"/>
</dbReference>
<comment type="caution">
    <text evidence="9">The sequence shown here is derived from an EMBL/GenBank/DDBJ whole genome shotgun (WGS) entry which is preliminary data.</text>
</comment>
<dbReference type="EMBL" id="CAFZ01000091">
    <property type="protein sequence ID" value="CCA70699.1"/>
    <property type="molecule type" value="Genomic_DNA"/>
</dbReference>
<keyword evidence="4 5" id="KW-0505">Motor protein</keyword>
<dbReference type="FunFam" id="3.40.850.10:FF:000113">
    <property type="entry name" value="Kinesin-like protein"/>
    <property type="match status" value="1"/>
</dbReference>
<gene>
    <name evidence="9" type="ORF">PIIN_04633</name>
</gene>
<organism evidence="9 10">
    <name type="scientific">Serendipita indica (strain DSM 11827)</name>
    <name type="common">Root endophyte fungus</name>
    <name type="synonym">Piriformospora indica</name>
    <dbReference type="NCBI Taxonomy" id="1109443"/>
    <lineage>
        <taxon>Eukaryota</taxon>
        <taxon>Fungi</taxon>
        <taxon>Dikarya</taxon>
        <taxon>Basidiomycota</taxon>
        <taxon>Agaricomycotina</taxon>
        <taxon>Agaricomycetes</taxon>
        <taxon>Sebacinales</taxon>
        <taxon>Serendipitaceae</taxon>
        <taxon>Serendipita</taxon>
    </lineage>
</organism>
<dbReference type="InterPro" id="IPR027640">
    <property type="entry name" value="Kinesin-like_fam"/>
</dbReference>
<dbReference type="GO" id="GO:0007018">
    <property type="term" value="P:microtubule-based movement"/>
    <property type="evidence" value="ECO:0007669"/>
    <property type="project" value="InterPro"/>
</dbReference>
<evidence type="ECO:0000313" key="10">
    <source>
        <dbReference type="Proteomes" id="UP000007148"/>
    </source>
</evidence>
<dbReference type="eggNOG" id="KOG0239">
    <property type="taxonomic scope" value="Eukaryota"/>
</dbReference>
<evidence type="ECO:0000256" key="7">
    <source>
        <dbReference type="SAM" id="MobiDB-lite"/>
    </source>
</evidence>
<feature type="domain" description="Kinesin motor" evidence="8">
    <location>
        <begin position="265"/>
        <end position="626"/>
    </location>
</feature>
<sequence>MRAPLVPNPLNTNVTTRKRRSVSVPPKDVKPAPSGIIRGQRTADIEATAEAVNKAIRTRAQREAVEDPKWQQFEARRNAGTNVYGAKPRIGAEMQEERARTSALQSAHIKLETEVREMKNQELQHRRGLIAANEELAALKKAHERKVQELENEKRQLERQLKDVREDFRLVQNDLQMERDAMTSLKSTVAQHASIQLSLKAQLEASQRLASSLQQEVERRLGSASELQLQLETVRKRNEFLEAEAQANEQIRRRLHNQIQELKGNIRVYVRVRPVVPGEKDEAGGQAAIEFPDTRDHQQIVLTNTTESAMGSQRKEALSFTFDRVFEPQATQLEVFEEVSQLVQSVVDGYNVTIFAYGQTGSGKSHTMLGTSPVRMKYMVVCTPLNVSQGSPAEGMIPRAVRQIFQTGEGMRSKGWEYTMEGQFLEIYNETINDLLGYGEFDSKKHEIKHDKSGRTTVTDTVTLPLNGPSQVATLLARAESRRSVAATLMNQRSSRSHSVFTLRVSGTNTITGESCEGCLNLVDLAGSERLSSSGAANDKDRLRETQAINKSLSALGDVIASLGVAGDNGKQATHIPYRNSKLTYLLQNSLGGNSKTLMILNLSPMAAHLGESLCSLRFATKVNNTTIGRATAKKLAAAP</sequence>
<feature type="binding site" evidence="5">
    <location>
        <begin position="358"/>
        <end position="365"/>
    </location>
    <ligand>
        <name>ATP</name>
        <dbReference type="ChEBI" id="CHEBI:30616"/>
    </ligand>
</feature>
<keyword evidence="3 5" id="KW-0067">ATP-binding</keyword>
<feature type="region of interest" description="Disordered" evidence="7">
    <location>
        <begin position="1"/>
        <end position="35"/>
    </location>
</feature>
<proteinExistence type="inferred from homology"/>
<dbReference type="Gene3D" id="3.40.850.10">
    <property type="entry name" value="Kinesin motor domain"/>
    <property type="match status" value="1"/>
</dbReference>
<keyword evidence="10" id="KW-1185">Reference proteome</keyword>
<dbReference type="GO" id="GO:0003777">
    <property type="term" value="F:microtubule motor activity"/>
    <property type="evidence" value="ECO:0007669"/>
    <property type="project" value="InterPro"/>
</dbReference>
<comment type="similarity">
    <text evidence="5">Belongs to the TRAFAC class myosin-kinesin ATPase superfamily. Kinesin family.</text>
</comment>
<dbReference type="Pfam" id="PF00225">
    <property type="entry name" value="Kinesin"/>
    <property type="match status" value="1"/>
</dbReference>
<dbReference type="GO" id="GO:0005524">
    <property type="term" value="F:ATP binding"/>
    <property type="evidence" value="ECO:0007669"/>
    <property type="project" value="UniProtKB-UniRule"/>
</dbReference>
<protein>
    <submittedName>
        <fullName evidence="9">Related to c-terminal kinesin</fullName>
    </submittedName>
</protein>
<accession>G4THA6</accession>
<dbReference type="OrthoDB" id="3176171at2759"/>
<keyword evidence="1" id="KW-0493">Microtubule</keyword>
<feature type="coiled-coil region" evidence="6">
    <location>
        <begin position="224"/>
        <end position="265"/>
    </location>
</feature>
<keyword evidence="6" id="KW-0175">Coiled coil</keyword>
<dbReference type="InterPro" id="IPR027417">
    <property type="entry name" value="P-loop_NTPase"/>
</dbReference>
<evidence type="ECO:0000259" key="8">
    <source>
        <dbReference type="PROSITE" id="PS50067"/>
    </source>
</evidence>
<dbReference type="PANTHER" id="PTHR47972">
    <property type="entry name" value="KINESIN-LIKE PROTEIN KLP-3"/>
    <property type="match status" value="1"/>
</dbReference>
<dbReference type="OMA" id="KMDHREI"/>
<evidence type="ECO:0000256" key="3">
    <source>
        <dbReference type="ARBA" id="ARBA00022840"/>
    </source>
</evidence>
<dbReference type="STRING" id="1109443.G4THA6"/>
<keyword evidence="2 5" id="KW-0547">Nucleotide-binding</keyword>
<reference evidence="9 10" key="1">
    <citation type="journal article" date="2011" name="PLoS Pathog.">
        <title>Endophytic Life Strategies Decoded by Genome and Transcriptome Analyses of the Mutualistic Root Symbiont Piriformospora indica.</title>
        <authorList>
            <person name="Zuccaro A."/>
            <person name="Lahrmann U."/>
            <person name="Guldener U."/>
            <person name="Langen G."/>
            <person name="Pfiffi S."/>
            <person name="Biedenkopf D."/>
            <person name="Wong P."/>
            <person name="Samans B."/>
            <person name="Grimm C."/>
            <person name="Basiewicz M."/>
            <person name="Murat C."/>
            <person name="Martin F."/>
            <person name="Kogel K.H."/>
        </authorList>
    </citation>
    <scope>NUCLEOTIDE SEQUENCE [LARGE SCALE GENOMIC DNA]</scope>
    <source>
        <strain evidence="9 10">DSM 11827</strain>
    </source>
</reference>
<dbReference type="CDD" id="cd01366">
    <property type="entry name" value="KISc_C_terminal"/>
    <property type="match status" value="1"/>
</dbReference>
<dbReference type="PRINTS" id="PR00380">
    <property type="entry name" value="KINESINHEAVY"/>
</dbReference>
<dbReference type="SMART" id="SM00129">
    <property type="entry name" value="KISc"/>
    <property type="match status" value="1"/>
</dbReference>
<dbReference type="Proteomes" id="UP000007148">
    <property type="component" value="Unassembled WGS sequence"/>
</dbReference>
<feature type="coiled-coil region" evidence="6">
    <location>
        <begin position="129"/>
        <end position="174"/>
    </location>
</feature>
<evidence type="ECO:0000256" key="6">
    <source>
        <dbReference type="SAM" id="Coils"/>
    </source>
</evidence>
<dbReference type="GO" id="GO:0008017">
    <property type="term" value="F:microtubule binding"/>
    <property type="evidence" value="ECO:0007669"/>
    <property type="project" value="InterPro"/>
</dbReference>
<evidence type="ECO:0000256" key="1">
    <source>
        <dbReference type="ARBA" id="ARBA00022701"/>
    </source>
</evidence>
<dbReference type="AlphaFoldDB" id="G4THA6"/>
<evidence type="ECO:0000313" key="9">
    <source>
        <dbReference type="EMBL" id="CCA70699.1"/>
    </source>
</evidence>
<dbReference type="GO" id="GO:0005874">
    <property type="term" value="C:microtubule"/>
    <property type="evidence" value="ECO:0007669"/>
    <property type="project" value="UniProtKB-KW"/>
</dbReference>
<dbReference type="InterPro" id="IPR036961">
    <property type="entry name" value="Kinesin_motor_dom_sf"/>
</dbReference>
<evidence type="ECO:0000256" key="4">
    <source>
        <dbReference type="ARBA" id="ARBA00023175"/>
    </source>
</evidence>
<dbReference type="HOGENOM" id="CLU_001485_12_4_1"/>
<evidence type="ECO:0000256" key="2">
    <source>
        <dbReference type="ARBA" id="ARBA00022741"/>
    </source>
</evidence>
<dbReference type="PROSITE" id="PS50067">
    <property type="entry name" value="KINESIN_MOTOR_2"/>
    <property type="match status" value="1"/>
</dbReference>
<dbReference type="InterPro" id="IPR001752">
    <property type="entry name" value="Kinesin_motor_dom"/>
</dbReference>
<dbReference type="SUPFAM" id="SSF52540">
    <property type="entry name" value="P-loop containing nucleoside triphosphate hydrolases"/>
    <property type="match status" value="1"/>
</dbReference>
<evidence type="ECO:0000256" key="5">
    <source>
        <dbReference type="PROSITE-ProRule" id="PRU00283"/>
    </source>
</evidence>
<name>G4THA6_SERID</name>
<dbReference type="InParanoid" id="G4THA6"/>